<evidence type="ECO:0000313" key="2">
    <source>
        <dbReference type="EMBL" id="SER13652.1"/>
    </source>
</evidence>
<keyword evidence="1" id="KW-0472">Membrane</keyword>
<gene>
    <name evidence="2" type="ORF">SAMN04488000_106222</name>
</gene>
<dbReference type="AlphaFoldDB" id="A0A1H9LQ71"/>
<keyword evidence="3" id="KW-1185">Reference proteome</keyword>
<dbReference type="Proteomes" id="UP000199503">
    <property type="component" value="Unassembled WGS sequence"/>
</dbReference>
<dbReference type="OrthoDB" id="3699335at2"/>
<dbReference type="RefSeq" id="WP_089917349.1">
    <property type="nucleotide sequence ID" value="NZ_FOFV01000006.1"/>
</dbReference>
<evidence type="ECO:0000313" key="3">
    <source>
        <dbReference type="Proteomes" id="UP000199503"/>
    </source>
</evidence>
<feature type="transmembrane region" description="Helical" evidence="1">
    <location>
        <begin position="109"/>
        <end position="129"/>
    </location>
</feature>
<organism evidence="2 3">
    <name type="scientific">Lentzea albida</name>
    <dbReference type="NCBI Taxonomy" id="65499"/>
    <lineage>
        <taxon>Bacteria</taxon>
        <taxon>Bacillati</taxon>
        <taxon>Actinomycetota</taxon>
        <taxon>Actinomycetes</taxon>
        <taxon>Pseudonocardiales</taxon>
        <taxon>Pseudonocardiaceae</taxon>
        <taxon>Lentzea</taxon>
    </lineage>
</organism>
<feature type="transmembrane region" description="Helical" evidence="1">
    <location>
        <begin position="81"/>
        <end position="103"/>
    </location>
</feature>
<reference evidence="3" key="1">
    <citation type="submission" date="2016-10" db="EMBL/GenBank/DDBJ databases">
        <authorList>
            <person name="Varghese N."/>
            <person name="Submissions S."/>
        </authorList>
    </citation>
    <scope>NUCLEOTIDE SEQUENCE [LARGE SCALE GENOMIC DNA]</scope>
    <source>
        <strain evidence="3">DSM 44437</strain>
    </source>
</reference>
<keyword evidence="1" id="KW-0812">Transmembrane</keyword>
<feature type="transmembrane region" description="Helical" evidence="1">
    <location>
        <begin position="50"/>
        <end position="69"/>
    </location>
</feature>
<dbReference type="EMBL" id="FOFV01000006">
    <property type="protein sequence ID" value="SER13652.1"/>
    <property type="molecule type" value="Genomic_DNA"/>
</dbReference>
<sequence>MHIPAALHRETQDLPQPRSLLVLPAAIFPLLVVVLPFATMGAVFDLHWGWWLGGFAAALAWATASGFLARSPNPVGSVVRLLGWSALWFLEPFVVLFTLGPIASVDEGVAAVVGVLYLGGALALGYRIFRRYRGKR</sequence>
<keyword evidence="1" id="KW-1133">Transmembrane helix</keyword>
<evidence type="ECO:0000256" key="1">
    <source>
        <dbReference type="SAM" id="Phobius"/>
    </source>
</evidence>
<protein>
    <submittedName>
        <fullName evidence="2">Uncharacterized protein</fullName>
    </submittedName>
</protein>
<feature type="transmembrane region" description="Helical" evidence="1">
    <location>
        <begin position="20"/>
        <end position="44"/>
    </location>
</feature>
<name>A0A1H9LQ71_9PSEU</name>
<accession>A0A1H9LQ71</accession>
<proteinExistence type="predicted"/>
<dbReference type="STRING" id="65499.SAMN04488000_106222"/>